<evidence type="ECO:0000256" key="2">
    <source>
        <dbReference type="ARBA" id="ARBA00022723"/>
    </source>
</evidence>
<dbReference type="Gene3D" id="2.102.10.10">
    <property type="entry name" value="Rieske [2Fe-2S] iron-sulphur domain"/>
    <property type="match status" value="1"/>
</dbReference>
<dbReference type="OrthoDB" id="9800776at2"/>
<dbReference type="Proteomes" id="UP000199652">
    <property type="component" value="Unassembled WGS sequence"/>
</dbReference>
<dbReference type="PANTHER" id="PTHR21266">
    <property type="entry name" value="IRON-SULFUR DOMAIN CONTAINING PROTEIN"/>
    <property type="match status" value="1"/>
</dbReference>
<evidence type="ECO:0000313" key="8">
    <source>
        <dbReference type="Proteomes" id="UP000199652"/>
    </source>
</evidence>
<keyword evidence="1" id="KW-0001">2Fe-2S</keyword>
<dbReference type="SUPFAM" id="SSF50022">
    <property type="entry name" value="ISP domain"/>
    <property type="match status" value="1"/>
</dbReference>
<keyword evidence="7" id="KW-0223">Dioxygenase</keyword>
<dbReference type="InterPro" id="IPR050584">
    <property type="entry name" value="Cholesterol_7-desaturase"/>
</dbReference>
<accession>A0A1H3IIR2</accession>
<keyword evidence="8" id="KW-1185">Reference proteome</keyword>
<dbReference type="InterPro" id="IPR036922">
    <property type="entry name" value="Rieske_2Fe-2S_sf"/>
</dbReference>
<name>A0A1H3IIR2_EUBBA</name>
<dbReference type="RefSeq" id="WP_090246666.1">
    <property type="nucleotide sequence ID" value="NZ_FNOU01000023.1"/>
</dbReference>
<dbReference type="GO" id="GO:0051537">
    <property type="term" value="F:2 iron, 2 sulfur cluster binding"/>
    <property type="evidence" value="ECO:0007669"/>
    <property type="project" value="UniProtKB-KW"/>
</dbReference>
<dbReference type="CDD" id="cd03469">
    <property type="entry name" value="Rieske_RO_Alpha_N"/>
    <property type="match status" value="1"/>
</dbReference>
<dbReference type="GO" id="GO:0004497">
    <property type="term" value="F:monooxygenase activity"/>
    <property type="evidence" value="ECO:0007669"/>
    <property type="project" value="UniProtKB-ARBA"/>
</dbReference>
<reference evidence="8" key="1">
    <citation type="submission" date="2016-10" db="EMBL/GenBank/DDBJ databases">
        <authorList>
            <person name="Varghese N."/>
            <person name="Submissions S."/>
        </authorList>
    </citation>
    <scope>NUCLEOTIDE SEQUENCE [LARGE SCALE GENOMIC DNA]</scope>
    <source>
        <strain evidence="8">VPI 5359</strain>
    </source>
</reference>
<proteinExistence type="predicted"/>
<sequence>MIKNKWYAILSSKEVKQGKLTGVKRLGEQLVFFRNTQGDIQCIADKCCHRGASIAAGWHCGDTVACPFHGIEYDGMGRVTKIPANGKNAPVPDYYQVSAYPVQEAHDLIWVWYGQGEPTTWDLPFFKELDGMTFSEIRDPWNTHYSRCIENQLDAVHVPFVHHNTIGRGNKTLVDGPKVIYDDDTLTFYVHNAVDDGRTIPLRPDAEVDYKKWFSLQFRYPNIWQNRISPMMRVFAAFAPIDEEHTMVYIRYYQRFVRAPLLHKAVDLSGKLFSKIVLNQDRRVVETQRPLKSEYVMDEHLIPGDSPIIEYRRIREALKQGSPPSK</sequence>
<dbReference type="Pfam" id="PF19112">
    <property type="entry name" value="VanA_C"/>
    <property type="match status" value="1"/>
</dbReference>
<evidence type="ECO:0000256" key="5">
    <source>
        <dbReference type="ARBA" id="ARBA00023014"/>
    </source>
</evidence>
<dbReference type="InterPro" id="IPR017941">
    <property type="entry name" value="Rieske_2Fe-2S"/>
</dbReference>
<evidence type="ECO:0000256" key="1">
    <source>
        <dbReference type="ARBA" id="ARBA00022714"/>
    </source>
</evidence>
<feature type="domain" description="Rieske" evidence="6">
    <location>
        <begin position="6"/>
        <end position="111"/>
    </location>
</feature>
<keyword evidence="4" id="KW-0408">Iron</keyword>
<dbReference type="PANTHER" id="PTHR21266:SF59">
    <property type="entry name" value="BLR4922 PROTEIN"/>
    <property type="match status" value="1"/>
</dbReference>
<keyword evidence="3" id="KW-0560">Oxidoreductase</keyword>
<evidence type="ECO:0000256" key="3">
    <source>
        <dbReference type="ARBA" id="ARBA00023002"/>
    </source>
</evidence>
<gene>
    <name evidence="7" type="ORF">SAMN04488579_12340</name>
</gene>
<dbReference type="InterPro" id="IPR044043">
    <property type="entry name" value="VanA_C_cat"/>
</dbReference>
<dbReference type="GO" id="GO:0016705">
    <property type="term" value="F:oxidoreductase activity, acting on paired donors, with incorporation or reduction of molecular oxygen"/>
    <property type="evidence" value="ECO:0007669"/>
    <property type="project" value="UniProtKB-ARBA"/>
</dbReference>
<dbReference type="GO" id="GO:0051213">
    <property type="term" value="F:dioxygenase activity"/>
    <property type="evidence" value="ECO:0007669"/>
    <property type="project" value="UniProtKB-KW"/>
</dbReference>
<organism evidence="7 8">
    <name type="scientific">Eubacterium barkeri</name>
    <name type="common">Clostridium barkeri</name>
    <dbReference type="NCBI Taxonomy" id="1528"/>
    <lineage>
        <taxon>Bacteria</taxon>
        <taxon>Bacillati</taxon>
        <taxon>Bacillota</taxon>
        <taxon>Clostridia</taxon>
        <taxon>Eubacteriales</taxon>
        <taxon>Eubacteriaceae</taxon>
        <taxon>Eubacterium</taxon>
    </lineage>
</organism>
<dbReference type="EMBL" id="FNOU01000023">
    <property type="protein sequence ID" value="SDY27743.1"/>
    <property type="molecule type" value="Genomic_DNA"/>
</dbReference>
<dbReference type="Gene3D" id="3.90.380.10">
    <property type="entry name" value="Naphthalene 1,2-dioxygenase Alpha Subunit, Chain A, domain 1"/>
    <property type="match status" value="1"/>
</dbReference>
<dbReference type="AlphaFoldDB" id="A0A1H3IIR2"/>
<keyword evidence="2" id="KW-0479">Metal-binding</keyword>
<dbReference type="PROSITE" id="PS51296">
    <property type="entry name" value="RIESKE"/>
    <property type="match status" value="1"/>
</dbReference>
<dbReference type="GO" id="GO:0046872">
    <property type="term" value="F:metal ion binding"/>
    <property type="evidence" value="ECO:0007669"/>
    <property type="project" value="UniProtKB-KW"/>
</dbReference>
<evidence type="ECO:0000313" key="7">
    <source>
        <dbReference type="EMBL" id="SDY27743.1"/>
    </source>
</evidence>
<dbReference type="SUPFAM" id="SSF55961">
    <property type="entry name" value="Bet v1-like"/>
    <property type="match status" value="1"/>
</dbReference>
<dbReference type="Pfam" id="PF00355">
    <property type="entry name" value="Rieske"/>
    <property type="match status" value="1"/>
</dbReference>
<dbReference type="STRING" id="1528.SAMN04488579_12340"/>
<evidence type="ECO:0000259" key="6">
    <source>
        <dbReference type="PROSITE" id="PS51296"/>
    </source>
</evidence>
<evidence type="ECO:0000256" key="4">
    <source>
        <dbReference type="ARBA" id="ARBA00023004"/>
    </source>
</evidence>
<protein>
    <submittedName>
        <fullName evidence="7">Phenylpropionate dioxygenase, large terminal subunit</fullName>
    </submittedName>
</protein>
<keyword evidence="5" id="KW-0411">Iron-sulfur</keyword>